<keyword evidence="20" id="KW-1185">Reference proteome</keyword>
<dbReference type="InterPro" id="IPR050087">
    <property type="entry name" value="AON_synthase_class-II"/>
</dbReference>
<dbReference type="InterPro" id="IPR015421">
    <property type="entry name" value="PyrdxlP-dep_Trfase_major"/>
</dbReference>
<dbReference type="Proteomes" id="UP000092462">
    <property type="component" value="Unassembled WGS sequence"/>
</dbReference>
<keyword evidence="11" id="KW-0663">Pyridoxal phosphate</keyword>
<keyword evidence="13" id="KW-1133">Transmembrane helix</keyword>
<dbReference type="GO" id="GO:0004758">
    <property type="term" value="F:serine C-palmitoyltransferase activity"/>
    <property type="evidence" value="ECO:0007669"/>
    <property type="project" value="UniProtKB-EC"/>
</dbReference>
<dbReference type="InterPro" id="IPR001917">
    <property type="entry name" value="Aminotrans_II_pyridoxalP_BS"/>
</dbReference>
<dbReference type="GO" id="GO:0046512">
    <property type="term" value="P:sphingosine biosynthetic process"/>
    <property type="evidence" value="ECO:0007669"/>
    <property type="project" value="TreeGrafter"/>
</dbReference>
<dbReference type="EnsemblMetazoa" id="PPAI000422-RA">
    <property type="protein sequence ID" value="PPAI000422-PA"/>
    <property type="gene ID" value="PPAI000422"/>
</dbReference>
<dbReference type="EC" id="2.3.1.50" evidence="7"/>
<dbReference type="CDD" id="cd06454">
    <property type="entry name" value="KBL_like"/>
    <property type="match status" value="1"/>
</dbReference>
<evidence type="ECO:0000256" key="4">
    <source>
        <dbReference type="ARBA" id="ARBA00004760"/>
    </source>
</evidence>
<dbReference type="InterPro" id="IPR004839">
    <property type="entry name" value="Aminotransferase_I/II_large"/>
</dbReference>
<dbReference type="GO" id="GO:0017059">
    <property type="term" value="C:serine palmitoyltransferase complex"/>
    <property type="evidence" value="ECO:0007669"/>
    <property type="project" value="TreeGrafter"/>
</dbReference>
<keyword evidence="12" id="KW-0746">Sphingolipid metabolism</keyword>
<dbReference type="GO" id="GO:0016020">
    <property type="term" value="C:membrane"/>
    <property type="evidence" value="ECO:0007669"/>
    <property type="project" value="UniProtKB-SubCell"/>
</dbReference>
<evidence type="ECO:0000256" key="8">
    <source>
        <dbReference type="ARBA" id="ARBA00022679"/>
    </source>
</evidence>
<comment type="pathway">
    <text evidence="5">Sphingolipid metabolism.</text>
</comment>
<evidence type="ECO:0000256" key="2">
    <source>
        <dbReference type="ARBA" id="ARBA00004240"/>
    </source>
</evidence>
<dbReference type="InterPro" id="IPR015422">
    <property type="entry name" value="PyrdxlP-dep_Trfase_small"/>
</dbReference>
<name>A0A1B0CZA0_PHLPP</name>
<evidence type="ECO:0000256" key="6">
    <source>
        <dbReference type="ARBA" id="ARBA00008392"/>
    </source>
</evidence>
<dbReference type="Gene3D" id="3.90.1150.10">
    <property type="entry name" value="Aspartate Aminotransferase, domain 1"/>
    <property type="match status" value="1"/>
</dbReference>
<feature type="domain" description="Aminotransferase class I/classII large" evidence="18">
    <location>
        <begin position="289"/>
        <end position="648"/>
    </location>
</feature>
<evidence type="ECO:0000313" key="20">
    <source>
        <dbReference type="Proteomes" id="UP000092462"/>
    </source>
</evidence>
<comment type="pathway">
    <text evidence="4">Lipid metabolism; sphingolipid metabolism.</text>
</comment>
<organism evidence="19 20">
    <name type="scientific">Phlebotomus papatasi</name>
    <name type="common">Sandfly</name>
    <dbReference type="NCBI Taxonomy" id="29031"/>
    <lineage>
        <taxon>Eukaryota</taxon>
        <taxon>Metazoa</taxon>
        <taxon>Ecdysozoa</taxon>
        <taxon>Arthropoda</taxon>
        <taxon>Hexapoda</taxon>
        <taxon>Insecta</taxon>
        <taxon>Pterygota</taxon>
        <taxon>Neoptera</taxon>
        <taxon>Endopterygota</taxon>
        <taxon>Diptera</taxon>
        <taxon>Nematocera</taxon>
        <taxon>Psychodoidea</taxon>
        <taxon>Psychodidae</taxon>
        <taxon>Phlebotomus</taxon>
        <taxon>Phlebotomus</taxon>
    </lineage>
</organism>
<dbReference type="PANTHER" id="PTHR13693:SF3">
    <property type="entry name" value="LD36009P"/>
    <property type="match status" value="1"/>
</dbReference>
<dbReference type="InterPro" id="IPR015424">
    <property type="entry name" value="PyrdxlP-dep_Trfase"/>
</dbReference>
<dbReference type="GO" id="GO:0030170">
    <property type="term" value="F:pyridoxal phosphate binding"/>
    <property type="evidence" value="ECO:0007669"/>
    <property type="project" value="InterPro"/>
</dbReference>
<keyword evidence="14" id="KW-0443">Lipid metabolism</keyword>
<keyword evidence="10" id="KW-0256">Endoplasmic reticulum</keyword>
<dbReference type="VEuPathDB" id="VectorBase:PPAPM1_008015"/>
<evidence type="ECO:0000256" key="1">
    <source>
        <dbReference type="ARBA" id="ARBA00001933"/>
    </source>
</evidence>
<dbReference type="PROSITE" id="PS00599">
    <property type="entry name" value="AA_TRANSFER_CLASS_2"/>
    <property type="match status" value="1"/>
</dbReference>
<dbReference type="AlphaFoldDB" id="A0A1B0CZA0"/>
<comment type="similarity">
    <text evidence="6">Belongs to the class-II pyridoxal-phosphate-dependent aminotransferase family.</text>
</comment>
<keyword evidence="8" id="KW-0808">Transferase</keyword>
<dbReference type="Pfam" id="PF00155">
    <property type="entry name" value="Aminotran_1_2"/>
    <property type="match status" value="1"/>
</dbReference>
<evidence type="ECO:0000256" key="10">
    <source>
        <dbReference type="ARBA" id="ARBA00022824"/>
    </source>
</evidence>
<dbReference type="PANTHER" id="PTHR13693">
    <property type="entry name" value="CLASS II AMINOTRANSFERASE/8-AMINO-7-OXONONANOATE SYNTHASE"/>
    <property type="match status" value="1"/>
</dbReference>
<evidence type="ECO:0000256" key="5">
    <source>
        <dbReference type="ARBA" id="ARBA00004991"/>
    </source>
</evidence>
<evidence type="ECO:0000259" key="18">
    <source>
        <dbReference type="Pfam" id="PF00155"/>
    </source>
</evidence>
<dbReference type="EMBL" id="AJVK01002206">
    <property type="status" value="NOT_ANNOTATED_CDS"/>
    <property type="molecule type" value="Genomic_DNA"/>
</dbReference>
<evidence type="ECO:0000256" key="11">
    <source>
        <dbReference type="ARBA" id="ARBA00022898"/>
    </source>
</evidence>
<dbReference type="Gene3D" id="3.40.640.10">
    <property type="entry name" value="Type I PLP-dependent aspartate aminotransferase-like (Major domain)"/>
    <property type="match status" value="1"/>
</dbReference>
<dbReference type="VEuPathDB" id="VectorBase:PPAI000422"/>
<keyword evidence="16" id="KW-0012">Acyltransferase</keyword>
<evidence type="ECO:0000256" key="14">
    <source>
        <dbReference type="ARBA" id="ARBA00023098"/>
    </source>
</evidence>
<evidence type="ECO:0000256" key="13">
    <source>
        <dbReference type="ARBA" id="ARBA00022989"/>
    </source>
</evidence>
<sequence>MVPLSMFVGFDGGPKNCKKRLLQEKSLTSRPVSASASLSLLFSLEVPSPDDPLNRPMTHPPKHLRLDCVTISFSVGDSLQLGKMNRYWPWLHTGGTYRRAPKTSVRDWTKEKMAACGVAGVVSQGNSSELKCDTSAKCHGLPNGTHKGTSKRWKTVEMNGHAKVVTNGQIGHEFAGQRKQHDSTSAKESYEEVPLFVACLTYLGFYLLMVLGYFNQLFFTPKVAKERNREGYPSLYDNFERFYFRYVYRRVRDCWNRPICSVPGAEVVLKDRITKDYGWTFEFTGTQTKCLNLGSYNYLGFAEEKGPCADAVETTIRKYGLSSCSPRLELGNNPLHIELEALTAEFLGVDDAIVFGMGFATNSLNLPTLLSPGCLCVSDEKNHASIILGLRLSGAKTVVFKHNNMRDLERVLERNVINGQPGSGEPWKKILIVVEGIFSMEGSIVKLPEIIALKKKYKAYLYLDEAHSIGASGPHGRGVVDYFGIDPHEVDILMGTFTKSFGSAGGYIAGDKRLINFLRSQSHAHCYASSMAPPVAQQIITSMKIIMGKDGTNEGRRRIEQLARNTRYFRRRLAQIGVITFGHEDSPVVPMLVYLFSKLGAVVRTLTTKNVAVVGVGFPATPLMEGRIRFCLSAAHTKEQLDYALAQIDEISDTMGLKYSRKPRDPNPIIY</sequence>
<reference evidence="19" key="1">
    <citation type="submission" date="2022-08" db="UniProtKB">
        <authorList>
            <consortium name="EnsemblMetazoa"/>
        </authorList>
    </citation>
    <scope>IDENTIFICATION</scope>
    <source>
        <strain evidence="19">Israel</strain>
    </source>
</reference>
<evidence type="ECO:0000256" key="15">
    <source>
        <dbReference type="ARBA" id="ARBA00023136"/>
    </source>
</evidence>
<comment type="catalytic activity">
    <reaction evidence="17">
        <text>L-serine + hexadecanoyl-CoA + H(+) = 3-oxosphinganine + CO2 + CoA</text>
        <dbReference type="Rhea" id="RHEA:14761"/>
        <dbReference type="ChEBI" id="CHEBI:15378"/>
        <dbReference type="ChEBI" id="CHEBI:16526"/>
        <dbReference type="ChEBI" id="CHEBI:33384"/>
        <dbReference type="ChEBI" id="CHEBI:57287"/>
        <dbReference type="ChEBI" id="CHEBI:57379"/>
        <dbReference type="ChEBI" id="CHEBI:58299"/>
        <dbReference type="EC" id="2.3.1.50"/>
    </reaction>
</comment>
<dbReference type="SUPFAM" id="SSF53383">
    <property type="entry name" value="PLP-dependent transferases"/>
    <property type="match status" value="1"/>
</dbReference>
<dbReference type="GO" id="GO:0046513">
    <property type="term" value="P:ceramide biosynthetic process"/>
    <property type="evidence" value="ECO:0007669"/>
    <property type="project" value="TreeGrafter"/>
</dbReference>
<evidence type="ECO:0000313" key="19">
    <source>
        <dbReference type="EnsemblMetazoa" id="PPAI000422-PA"/>
    </source>
</evidence>
<evidence type="ECO:0000256" key="12">
    <source>
        <dbReference type="ARBA" id="ARBA00022919"/>
    </source>
</evidence>
<comment type="subcellular location">
    <subcellularLocation>
        <location evidence="2">Endoplasmic reticulum</location>
    </subcellularLocation>
    <subcellularLocation>
        <location evidence="3">Membrane</location>
    </subcellularLocation>
</comment>
<protein>
    <recommendedName>
        <fullName evidence="7">serine C-palmitoyltransferase</fullName>
        <ecNumber evidence="7">2.3.1.50</ecNumber>
    </recommendedName>
</protein>
<dbReference type="EMBL" id="AJVK01002205">
    <property type="status" value="NOT_ANNOTATED_CDS"/>
    <property type="molecule type" value="Genomic_DNA"/>
</dbReference>
<proteinExistence type="inferred from homology"/>
<accession>A0A1B0CZA0</accession>
<keyword evidence="15" id="KW-0472">Membrane</keyword>
<evidence type="ECO:0000256" key="16">
    <source>
        <dbReference type="ARBA" id="ARBA00023315"/>
    </source>
</evidence>
<evidence type="ECO:0000256" key="3">
    <source>
        <dbReference type="ARBA" id="ARBA00004370"/>
    </source>
</evidence>
<evidence type="ECO:0000256" key="7">
    <source>
        <dbReference type="ARBA" id="ARBA00013220"/>
    </source>
</evidence>
<evidence type="ECO:0000256" key="9">
    <source>
        <dbReference type="ARBA" id="ARBA00022692"/>
    </source>
</evidence>
<dbReference type="GO" id="GO:0005783">
    <property type="term" value="C:endoplasmic reticulum"/>
    <property type="evidence" value="ECO:0007669"/>
    <property type="project" value="UniProtKB-SubCell"/>
</dbReference>
<keyword evidence="9" id="KW-0812">Transmembrane</keyword>
<comment type="cofactor">
    <cofactor evidence="1">
        <name>pyridoxal 5'-phosphate</name>
        <dbReference type="ChEBI" id="CHEBI:597326"/>
    </cofactor>
</comment>
<evidence type="ECO:0000256" key="17">
    <source>
        <dbReference type="ARBA" id="ARBA00048528"/>
    </source>
</evidence>
<dbReference type="FunFam" id="3.40.640.10:FF:000047">
    <property type="entry name" value="serine palmitoyltransferase 2 isoform X1"/>
    <property type="match status" value="1"/>
</dbReference>